<name>A0AAV6J896_9ERIC</name>
<proteinExistence type="predicted"/>
<dbReference type="EMBL" id="JACTNZ010000008">
    <property type="protein sequence ID" value="KAG5537342.1"/>
    <property type="molecule type" value="Genomic_DNA"/>
</dbReference>
<dbReference type="Proteomes" id="UP000823749">
    <property type="component" value="Chromosome 8"/>
</dbReference>
<evidence type="ECO:0000313" key="1">
    <source>
        <dbReference type="EMBL" id="KAG5537342.1"/>
    </source>
</evidence>
<gene>
    <name evidence="1" type="ORF">RHGRI_024704</name>
</gene>
<sequence>MKNTILCIAKYSKRKEKKKQLTKSTVSVPLESLLHLCLLLILWKLGLIGWLDGVPWSVPRTGWNGTRGALVGTRGAFLFNSLGTSNLSSIRDVFTSSCLLLSCGDRTRRSYLGWKIQEGELILGASLTIRFSHSSVTRAESRSSSPIVGSECGISSSMTTTFAVGFEGTKASSEESYWVEFHSAVTSFKMGPCNSSTCKLHKESLVGVLMHI</sequence>
<comment type="caution">
    <text evidence="1">The sequence shown here is derived from an EMBL/GenBank/DDBJ whole genome shotgun (WGS) entry which is preliminary data.</text>
</comment>
<keyword evidence="2" id="KW-1185">Reference proteome</keyword>
<evidence type="ECO:0000313" key="2">
    <source>
        <dbReference type="Proteomes" id="UP000823749"/>
    </source>
</evidence>
<protein>
    <submittedName>
        <fullName evidence="1">Uncharacterized protein</fullName>
    </submittedName>
</protein>
<reference evidence="1" key="1">
    <citation type="submission" date="2020-08" db="EMBL/GenBank/DDBJ databases">
        <title>Plant Genome Project.</title>
        <authorList>
            <person name="Zhang R.-G."/>
        </authorList>
    </citation>
    <scope>NUCLEOTIDE SEQUENCE</scope>
    <source>
        <strain evidence="1">WSP0</strain>
        <tissue evidence="1">Leaf</tissue>
    </source>
</reference>
<dbReference type="AlphaFoldDB" id="A0AAV6J896"/>
<organism evidence="1 2">
    <name type="scientific">Rhododendron griersonianum</name>
    <dbReference type="NCBI Taxonomy" id="479676"/>
    <lineage>
        <taxon>Eukaryota</taxon>
        <taxon>Viridiplantae</taxon>
        <taxon>Streptophyta</taxon>
        <taxon>Embryophyta</taxon>
        <taxon>Tracheophyta</taxon>
        <taxon>Spermatophyta</taxon>
        <taxon>Magnoliopsida</taxon>
        <taxon>eudicotyledons</taxon>
        <taxon>Gunneridae</taxon>
        <taxon>Pentapetalae</taxon>
        <taxon>asterids</taxon>
        <taxon>Ericales</taxon>
        <taxon>Ericaceae</taxon>
        <taxon>Ericoideae</taxon>
        <taxon>Rhodoreae</taxon>
        <taxon>Rhododendron</taxon>
    </lineage>
</organism>
<accession>A0AAV6J896</accession>